<dbReference type="InterPro" id="IPR002735">
    <property type="entry name" value="Transl_init_fac_IF2/IF5_dom"/>
</dbReference>
<dbReference type="Proteomes" id="UP000319438">
    <property type="component" value="Segment"/>
</dbReference>
<feature type="domain" description="Translation initiation factor IF2/IF5" evidence="1">
    <location>
        <begin position="42"/>
        <end position="117"/>
    </location>
</feature>
<dbReference type="Pfam" id="PF01873">
    <property type="entry name" value="eIF-5_eIF-2B"/>
    <property type="match status" value="1"/>
</dbReference>
<evidence type="ECO:0000259" key="1">
    <source>
        <dbReference type="Pfam" id="PF01873"/>
    </source>
</evidence>
<protein>
    <submittedName>
        <fullName evidence="2">Eukaryotic translation initiation factor 5</fullName>
    </submittedName>
</protein>
<organism evidence="2 3">
    <name type="scientific">Port-miou virus</name>
    <dbReference type="NCBI Taxonomy" id="1733873"/>
    <lineage>
        <taxon>Viruses</taxon>
        <taxon>Varidnaviria</taxon>
        <taxon>Bamfordvirae</taxon>
        <taxon>Nucleocytoviricota</taxon>
        <taxon>Megaviricetes</taxon>
        <taxon>Pimascovirales</taxon>
        <taxon>Pimascovirales incertae sedis</taxon>
        <taxon>Marseilleviridae</taxon>
        <taxon>Losannavirus</taxon>
        <taxon>Losannavirus lausannense</taxon>
        <taxon>Lausannevirus</taxon>
    </lineage>
</organism>
<evidence type="ECO:0000313" key="2">
    <source>
        <dbReference type="EMBL" id="ALH06981.1"/>
    </source>
</evidence>
<keyword evidence="2" id="KW-0648">Protein biosynthesis</keyword>
<gene>
    <name evidence="2" type="ORF">PMV_283</name>
</gene>
<evidence type="ECO:0000313" key="3">
    <source>
        <dbReference type="Proteomes" id="UP000319438"/>
    </source>
</evidence>
<accession>A0A0N9PUM2</accession>
<dbReference type="Gene3D" id="3.30.30.170">
    <property type="match status" value="1"/>
</dbReference>
<keyword evidence="2" id="KW-0396">Initiation factor</keyword>
<reference evidence="2" key="1">
    <citation type="journal article" date="2015" name="Genome Announc.">
        <title>Complete Genome Sequence of a New Member of the Marseilleviridae Recovered from the Brackish Submarine Spring in the Cassis Port-Miou Calanque, France.</title>
        <authorList>
            <person name="Doutre G."/>
            <person name="Arfib B."/>
            <person name="Rochette P."/>
            <person name="Claverie J.M."/>
            <person name="Bonin P."/>
            <person name="Abergel C."/>
        </authorList>
    </citation>
    <scope>NUCLEOTIDE SEQUENCE [LARGE SCALE GENOMIC DNA]</scope>
    <source>
        <strain evidence="2">1</strain>
    </source>
</reference>
<proteinExistence type="predicted"/>
<sequence>MELVISFPKQPKIVPINPDLGDTLSIDTRRNSLFSHSRTGRLFSRISSVSKDLCVDIGELPKFLNISLEGSSGFNKKRKLHWISGEHSPKDVEEKYRTFLSKLVICETCGQPELERRKNVLVCRGDGSSFSLKPLDLNDRFLKFLTR</sequence>
<dbReference type="EMBL" id="KT428292">
    <property type="protein sequence ID" value="ALH06981.1"/>
    <property type="molecule type" value="Genomic_DNA"/>
</dbReference>
<name>A0A0N9PUM2_9VIRU</name>